<evidence type="ECO:0000313" key="1">
    <source>
        <dbReference type="EMBL" id="APM39280.1"/>
    </source>
</evidence>
<name>A0A1L5F8Y2_CLOKL</name>
<proteinExistence type="predicted"/>
<accession>A0A1L5F8Y2</accession>
<organism evidence="1 2">
    <name type="scientific">Clostridium kluyveri</name>
    <dbReference type="NCBI Taxonomy" id="1534"/>
    <lineage>
        <taxon>Bacteria</taxon>
        <taxon>Bacillati</taxon>
        <taxon>Bacillota</taxon>
        <taxon>Clostridia</taxon>
        <taxon>Eubacteriales</taxon>
        <taxon>Clostridiaceae</taxon>
        <taxon>Clostridium</taxon>
    </lineage>
</organism>
<dbReference type="Proteomes" id="UP000184604">
    <property type="component" value="Chromosome"/>
</dbReference>
<evidence type="ECO:0008006" key="3">
    <source>
        <dbReference type="Google" id="ProtNLM"/>
    </source>
</evidence>
<evidence type="ECO:0000313" key="2">
    <source>
        <dbReference type="Proteomes" id="UP000184604"/>
    </source>
</evidence>
<dbReference type="AlphaFoldDB" id="A0A1L5F8Y2"/>
<protein>
    <recommendedName>
        <fullName evidence="3">Integrase catalytic domain-containing protein</fullName>
    </recommendedName>
</protein>
<gene>
    <name evidence="1" type="ORF">BS101_11260</name>
</gene>
<dbReference type="EMBL" id="CP018335">
    <property type="protein sequence ID" value="APM39280.1"/>
    <property type="molecule type" value="Genomic_DNA"/>
</dbReference>
<reference evidence="1 2" key="1">
    <citation type="submission" date="2016-12" db="EMBL/GenBank/DDBJ databases">
        <title>Complete genome sequence of Clostridium kluyveri JZZ isolated from the pit mud of a Chinese flavor liquor-making factory.</title>
        <authorList>
            <person name="Wang Y."/>
        </authorList>
    </citation>
    <scope>NUCLEOTIDE SEQUENCE [LARGE SCALE GENOMIC DNA]</scope>
    <source>
        <strain evidence="1 2">JZZ</strain>
    </source>
</reference>
<sequence>MKSQRNTRPLKQIIERLNGTFKGSYRTTCGFNSSDGSVAFVTLFAAYFNFLRTHSALNQKKIFNNRLPLYSFPYHLSLPLLHPLFLLHL</sequence>